<feature type="domain" description="Prepilin type IV endopeptidase peptidase" evidence="11">
    <location>
        <begin position="109"/>
        <end position="213"/>
    </location>
</feature>
<keyword evidence="3" id="KW-1003">Cell membrane</keyword>
<feature type="transmembrane region" description="Helical" evidence="10">
    <location>
        <begin position="6"/>
        <end position="23"/>
    </location>
</feature>
<dbReference type="InterPro" id="IPR000045">
    <property type="entry name" value="Prepilin_IV_endopep_pep"/>
</dbReference>
<dbReference type="EMBL" id="JAMZEJ010000001">
    <property type="protein sequence ID" value="MCQ8239503.1"/>
    <property type="molecule type" value="Genomic_DNA"/>
</dbReference>
<dbReference type="InterPro" id="IPR050882">
    <property type="entry name" value="Prepilin_peptidase/N-MTase"/>
</dbReference>
<keyword evidence="9" id="KW-0378">Hydrolase</keyword>
<keyword evidence="4" id="KW-0997">Cell inner membrane</keyword>
<evidence type="ECO:0000313" key="13">
    <source>
        <dbReference type="EMBL" id="MCQ8239503.1"/>
    </source>
</evidence>
<dbReference type="EC" id="3.4.23.43" evidence="9"/>
<feature type="transmembrane region" description="Helical" evidence="10">
    <location>
        <begin position="226"/>
        <end position="244"/>
    </location>
</feature>
<evidence type="ECO:0000256" key="3">
    <source>
        <dbReference type="ARBA" id="ARBA00022475"/>
    </source>
</evidence>
<sequence length="247" mass="26352">MEPSAWLLLAAAPFAGSFAGLLVRRLPENRPVLWDRSRCERCGQALRPWELVPLLSFALLRGRCARCRAPIAADHPLMELAALGMAAASLLAAGRWHEADAGWAWLSAALGWVLLVLALVDLRCFRLPDMLTLPLLLGGLAACWWRNPDDLADHAAAAALGYALFRLLGGAYRLLRGRDGLGQGDAKLLAAAGAWLGAEGLGPVVLVGALLTLGGALILGRWRGDSMLPFGPGLAAACWLWWMVPLA</sequence>
<name>A0ABT1VV00_9PROT</name>
<comment type="caution">
    <text evidence="13">The sequence shown here is derived from an EMBL/GenBank/DDBJ whole genome shotgun (WGS) entry which is preliminary data.</text>
</comment>
<dbReference type="InterPro" id="IPR014032">
    <property type="entry name" value="Peptidase_A24A_bac"/>
</dbReference>
<dbReference type="PANTHER" id="PTHR30487:SF0">
    <property type="entry name" value="PREPILIN LEADER PEPTIDASE_N-METHYLTRANSFERASE-RELATED"/>
    <property type="match status" value="1"/>
</dbReference>
<proteinExistence type="inferred from homology"/>
<evidence type="ECO:0000256" key="1">
    <source>
        <dbReference type="ARBA" id="ARBA00004429"/>
    </source>
</evidence>
<keyword evidence="9" id="KW-0645">Protease</keyword>
<keyword evidence="9" id="KW-0808">Transferase</keyword>
<dbReference type="Pfam" id="PF06750">
    <property type="entry name" value="A24_N_bact"/>
    <property type="match status" value="1"/>
</dbReference>
<evidence type="ECO:0000313" key="14">
    <source>
        <dbReference type="Proteomes" id="UP001524547"/>
    </source>
</evidence>
<evidence type="ECO:0000256" key="9">
    <source>
        <dbReference type="RuleBase" id="RU003794"/>
    </source>
</evidence>
<dbReference type="Gene3D" id="1.20.120.1220">
    <property type="match status" value="1"/>
</dbReference>
<evidence type="ECO:0000256" key="6">
    <source>
        <dbReference type="ARBA" id="ARBA00022989"/>
    </source>
</evidence>
<evidence type="ECO:0000256" key="4">
    <source>
        <dbReference type="ARBA" id="ARBA00022519"/>
    </source>
</evidence>
<reference evidence="13 14" key="1">
    <citation type="submission" date="2022-06" db="EMBL/GenBank/DDBJ databases">
        <title>Rhizosaccharibacter gen. nov. sp. nov. KSS12, endophytic bacteria isolated from sugarcane.</title>
        <authorList>
            <person name="Pitiwittayakul N."/>
        </authorList>
    </citation>
    <scope>NUCLEOTIDE SEQUENCE [LARGE SCALE GENOMIC DNA]</scope>
    <source>
        <strain evidence="13 14">KSS12</strain>
    </source>
</reference>
<evidence type="ECO:0000256" key="5">
    <source>
        <dbReference type="ARBA" id="ARBA00022692"/>
    </source>
</evidence>
<keyword evidence="9" id="KW-0489">Methyltransferase</keyword>
<evidence type="ECO:0000259" key="12">
    <source>
        <dbReference type="Pfam" id="PF06750"/>
    </source>
</evidence>
<protein>
    <recommendedName>
        <fullName evidence="9">Prepilin leader peptidase/N-methyltransferase</fullName>
        <ecNumber evidence="9">2.1.1.-</ecNumber>
        <ecNumber evidence="9">3.4.23.43</ecNumber>
    </recommendedName>
</protein>
<keyword evidence="14" id="KW-1185">Reference proteome</keyword>
<evidence type="ECO:0000256" key="10">
    <source>
        <dbReference type="SAM" id="Phobius"/>
    </source>
</evidence>
<dbReference type="Pfam" id="PF01478">
    <property type="entry name" value="Peptidase_A24"/>
    <property type="match status" value="1"/>
</dbReference>
<evidence type="ECO:0000256" key="2">
    <source>
        <dbReference type="ARBA" id="ARBA00005801"/>
    </source>
</evidence>
<keyword evidence="5 9" id="KW-0812">Transmembrane</keyword>
<keyword evidence="6 10" id="KW-1133">Transmembrane helix</keyword>
<comment type="subcellular location">
    <subcellularLocation>
        <location evidence="1">Cell inner membrane</location>
        <topology evidence="1">Multi-pass membrane protein</topology>
    </subcellularLocation>
    <subcellularLocation>
        <location evidence="9">Cell membrane</location>
        <topology evidence="9">Multi-pass membrane protein</topology>
    </subcellularLocation>
</comment>
<comment type="catalytic activity">
    <reaction evidence="9">
        <text>Typically cleaves a -Gly-|-Phe- bond to release an N-terminal, basic peptide of 5-8 residues from type IV prepilin, and then N-methylates the new N-terminal amino group, the methyl donor being S-adenosyl-L-methionine.</text>
        <dbReference type="EC" id="3.4.23.43"/>
    </reaction>
</comment>
<evidence type="ECO:0000256" key="8">
    <source>
        <dbReference type="RuleBase" id="RU003793"/>
    </source>
</evidence>
<evidence type="ECO:0000259" key="11">
    <source>
        <dbReference type="Pfam" id="PF01478"/>
    </source>
</evidence>
<dbReference type="RefSeq" id="WP_422918239.1">
    <property type="nucleotide sequence ID" value="NZ_JAMZEJ010000001.1"/>
</dbReference>
<keyword evidence="9" id="KW-0511">Multifunctional enzyme</keyword>
<dbReference type="PANTHER" id="PTHR30487">
    <property type="entry name" value="TYPE 4 PREPILIN-LIKE PROTEINS LEADER PEPTIDE-PROCESSING ENZYME"/>
    <property type="match status" value="1"/>
</dbReference>
<feature type="domain" description="Prepilin peptidase A24 N-terminal" evidence="12">
    <location>
        <begin position="14"/>
        <end position="89"/>
    </location>
</feature>
<evidence type="ECO:0000256" key="7">
    <source>
        <dbReference type="ARBA" id="ARBA00023136"/>
    </source>
</evidence>
<dbReference type="InterPro" id="IPR010627">
    <property type="entry name" value="Prepilin_pept_A24_N"/>
</dbReference>
<comment type="similarity">
    <text evidence="2 8">Belongs to the peptidase A24 family.</text>
</comment>
<dbReference type="Proteomes" id="UP001524547">
    <property type="component" value="Unassembled WGS sequence"/>
</dbReference>
<dbReference type="EC" id="2.1.1.-" evidence="9"/>
<keyword evidence="7 10" id="KW-0472">Membrane</keyword>
<organism evidence="13 14">
    <name type="scientific">Rhizosaccharibacter radicis</name>
    <dbReference type="NCBI Taxonomy" id="2782605"/>
    <lineage>
        <taxon>Bacteria</taxon>
        <taxon>Pseudomonadati</taxon>
        <taxon>Pseudomonadota</taxon>
        <taxon>Alphaproteobacteria</taxon>
        <taxon>Acetobacterales</taxon>
        <taxon>Acetobacteraceae</taxon>
        <taxon>Rhizosaccharibacter</taxon>
    </lineage>
</organism>
<gene>
    <name evidence="13" type="ORF">NFI88_01435</name>
</gene>
<comment type="function">
    <text evidence="9">Plays an essential role in type IV pili and type II pseudopili formation by proteolytically removing the leader sequence from substrate proteins and subsequently monomethylating the alpha-amino group of the newly exposed N-terminal phenylalanine.</text>
</comment>
<feature type="transmembrane region" description="Helical" evidence="10">
    <location>
        <begin position="102"/>
        <end position="120"/>
    </location>
</feature>
<accession>A0ABT1VV00</accession>
<feature type="transmembrane region" description="Helical" evidence="10">
    <location>
        <begin position="196"/>
        <end position="220"/>
    </location>
</feature>
<dbReference type="PRINTS" id="PR00864">
    <property type="entry name" value="PREPILNPTASE"/>
</dbReference>